<protein>
    <submittedName>
        <fullName evidence="3">EXS family protein isoform 2</fullName>
    </submittedName>
</protein>
<keyword evidence="4" id="KW-1185">Reference proteome</keyword>
<dbReference type="PROSITE" id="PS51382">
    <property type="entry name" value="SPX"/>
    <property type="match status" value="1"/>
</dbReference>
<proteinExistence type="predicted"/>
<organism evidence="3 4">
    <name type="scientific">Hibiscus syriacus</name>
    <name type="common">Rose of Sharon</name>
    <dbReference type="NCBI Taxonomy" id="106335"/>
    <lineage>
        <taxon>Eukaryota</taxon>
        <taxon>Viridiplantae</taxon>
        <taxon>Streptophyta</taxon>
        <taxon>Embryophyta</taxon>
        <taxon>Tracheophyta</taxon>
        <taxon>Spermatophyta</taxon>
        <taxon>Magnoliopsida</taxon>
        <taxon>eudicotyledons</taxon>
        <taxon>Gunneridae</taxon>
        <taxon>Pentapetalae</taxon>
        <taxon>rosids</taxon>
        <taxon>malvids</taxon>
        <taxon>Malvales</taxon>
        <taxon>Malvaceae</taxon>
        <taxon>Malvoideae</taxon>
        <taxon>Hibiscus</taxon>
    </lineage>
</organism>
<gene>
    <name evidence="3" type="ORF">F3Y22_tig00110783pilonHSYRG00289</name>
</gene>
<dbReference type="GO" id="GO:0005802">
    <property type="term" value="C:trans-Golgi network"/>
    <property type="evidence" value="ECO:0007669"/>
    <property type="project" value="TreeGrafter"/>
</dbReference>
<accession>A0A6A2ZQY9</accession>
<dbReference type="Proteomes" id="UP000436088">
    <property type="component" value="Unassembled WGS sequence"/>
</dbReference>
<dbReference type="GO" id="GO:0016036">
    <property type="term" value="P:cellular response to phosphate starvation"/>
    <property type="evidence" value="ECO:0007669"/>
    <property type="project" value="TreeGrafter"/>
</dbReference>
<dbReference type="GO" id="GO:0006817">
    <property type="term" value="P:phosphate ion transport"/>
    <property type="evidence" value="ECO:0007669"/>
    <property type="project" value="TreeGrafter"/>
</dbReference>
<dbReference type="AlphaFoldDB" id="A0A6A2ZQY9"/>
<dbReference type="PANTHER" id="PTHR10783:SF124">
    <property type="entry name" value="PHOSPHATE TRANSPORTER PHO1 HOMOLOG 9"/>
    <property type="match status" value="1"/>
</dbReference>
<evidence type="ECO:0000313" key="4">
    <source>
        <dbReference type="Proteomes" id="UP000436088"/>
    </source>
</evidence>
<dbReference type="PANTHER" id="PTHR10783">
    <property type="entry name" value="XENOTROPIC AND POLYTROPIC RETROVIRUS RECEPTOR 1-RELATED"/>
    <property type="match status" value="1"/>
</dbReference>
<dbReference type="EMBL" id="VEPZ02001110">
    <property type="protein sequence ID" value="KAE8694461.1"/>
    <property type="molecule type" value="Genomic_DNA"/>
</dbReference>
<keyword evidence="1" id="KW-0812">Transmembrane</keyword>
<keyword evidence="1" id="KW-0472">Membrane</keyword>
<feature type="domain" description="SPX" evidence="2">
    <location>
        <begin position="1"/>
        <end position="158"/>
    </location>
</feature>
<dbReference type="GO" id="GO:0000822">
    <property type="term" value="F:inositol hexakisphosphate binding"/>
    <property type="evidence" value="ECO:0007669"/>
    <property type="project" value="TreeGrafter"/>
</dbReference>
<evidence type="ECO:0000259" key="2">
    <source>
        <dbReference type="PROSITE" id="PS51382"/>
    </source>
</evidence>
<reference evidence="3" key="1">
    <citation type="submission" date="2019-09" db="EMBL/GenBank/DDBJ databases">
        <title>Draft genome information of white flower Hibiscus syriacus.</title>
        <authorList>
            <person name="Kim Y.-M."/>
        </authorList>
    </citation>
    <scope>NUCLEOTIDE SEQUENCE [LARGE SCALE GENOMIC DNA]</scope>
    <source>
        <strain evidence="3">YM2019G1</strain>
    </source>
</reference>
<dbReference type="InterPro" id="IPR004331">
    <property type="entry name" value="SPX_dom"/>
</dbReference>
<dbReference type="Pfam" id="PF03105">
    <property type="entry name" value="SPX"/>
    <property type="match status" value="1"/>
</dbReference>
<comment type="caution">
    <text evidence="3">The sequence shown here is derived from an EMBL/GenBank/DDBJ whole genome shotgun (WGS) entry which is preliminary data.</text>
</comment>
<name>A0A6A2ZQY9_HIBSY</name>
<sequence length="309" mass="35608">MEHSSMWKACASKRAFRIGVLCAILTHVAKVMAKRLRHTQNDPNEEHVTINSRLCADLPTHGPTHMDAIQEIEMSSDGISKEGMKESADRHFKQLHYMFWIMQEPRTAEEKVSQAFIEFYGKIWLLKSYWFLNQLVFSKIMKKYDKVSWQNVLKAYLQMVDKAYSAVLMRKGPKALRTQAKKERHRITFLYGFFSGCSIALIVTIIVNIHARNILKSQGRGKYMVNPVWLHCLAHAHVCWKHIIFEAFIFGFKQGTELGYREVLLLSSDLSLLALAGVISHLDMEIDPRTKSFRTLTELIPLLLIASPI</sequence>
<keyword evidence="1" id="KW-1133">Transmembrane helix</keyword>
<evidence type="ECO:0000256" key="1">
    <source>
        <dbReference type="SAM" id="Phobius"/>
    </source>
</evidence>
<evidence type="ECO:0000313" key="3">
    <source>
        <dbReference type="EMBL" id="KAE8694461.1"/>
    </source>
</evidence>
<feature type="transmembrane region" description="Helical" evidence="1">
    <location>
        <begin position="189"/>
        <end position="211"/>
    </location>
</feature>
<dbReference type="GO" id="GO:0005886">
    <property type="term" value="C:plasma membrane"/>
    <property type="evidence" value="ECO:0007669"/>
    <property type="project" value="TreeGrafter"/>
</dbReference>